<protein>
    <submittedName>
        <fullName evidence="5">Forkhead-associated protein</fullName>
    </submittedName>
</protein>
<feature type="domain" description="FHA" evidence="4">
    <location>
        <begin position="623"/>
        <end position="672"/>
    </location>
</feature>
<proteinExistence type="predicted"/>
<dbReference type="InterPro" id="IPR008984">
    <property type="entry name" value="SMAD_FHA_dom_sf"/>
</dbReference>
<feature type="region of interest" description="Disordered" evidence="1">
    <location>
        <begin position="387"/>
        <end position="414"/>
    </location>
</feature>
<accession>G8NSU2</accession>
<feature type="compositionally biased region" description="Low complexity" evidence="1">
    <location>
        <begin position="404"/>
        <end position="414"/>
    </location>
</feature>
<dbReference type="RefSeq" id="WP_014265164.1">
    <property type="nucleotide sequence ID" value="NC_016631.1"/>
</dbReference>
<dbReference type="InterPro" id="IPR050923">
    <property type="entry name" value="Cell_Proc_Reg/RNA_Proc"/>
</dbReference>
<gene>
    <name evidence="5" type="ordered locus">AciX8_1954</name>
</gene>
<reference evidence="5 6" key="1">
    <citation type="submission" date="2011-11" db="EMBL/GenBank/DDBJ databases">
        <title>Complete sequence of Granulicella mallensis MP5ACTX8.</title>
        <authorList>
            <consortium name="US DOE Joint Genome Institute"/>
            <person name="Lucas S."/>
            <person name="Copeland A."/>
            <person name="Lapidus A."/>
            <person name="Cheng J.-F."/>
            <person name="Goodwin L."/>
            <person name="Pitluck S."/>
            <person name="Peters L."/>
            <person name="Lu M."/>
            <person name="Detter J.C."/>
            <person name="Han C."/>
            <person name="Tapia R."/>
            <person name="Land M."/>
            <person name="Hauser L."/>
            <person name="Kyrpides N."/>
            <person name="Ivanova N."/>
            <person name="Mikhailova N."/>
            <person name="Pagani I."/>
            <person name="Rawat S."/>
            <person name="Mannisto M."/>
            <person name="Haggblom M."/>
            <person name="Woyke T."/>
        </authorList>
    </citation>
    <scope>NUCLEOTIDE SEQUENCE [LARGE SCALE GENOMIC DNA]</scope>
    <source>
        <strain evidence="6">ATCC BAA-1857 / DSM 23137 / MP5ACTX8</strain>
    </source>
</reference>
<evidence type="ECO:0000313" key="5">
    <source>
        <dbReference type="EMBL" id="AEU36285.1"/>
    </source>
</evidence>
<dbReference type="OrthoDB" id="100647at2"/>
<keyword evidence="2" id="KW-0812">Transmembrane</keyword>
<dbReference type="AlphaFoldDB" id="G8NSU2"/>
<dbReference type="EMBL" id="CP003130">
    <property type="protein sequence ID" value="AEU36285.1"/>
    <property type="molecule type" value="Genomic_DNA"/>
</dbReference>
<feature type="transmembrane region" description="Helical" evidence="2">
    <location>
        <begin position="565"/>
        <end position="586"/>
    </location>
</feature>
<dbReference type="Gene3D" id="2.60.200.20">
    <property type="match status" value="1"/>
</dbReference>
<evidence type="ECO:0000256" key="3">
    <source>
        <dbReference type="SAM" id="SignalP"/>
    </source>
</evidence>
<dbReference type="SMART" id="SM00240">
    <property type="entry name" value="FHA"/>
    <property type="match status" value="1"/>
</dbReference>
<feature type="region of interest" description="Disordered" evidence="1">
    <location>
        <begin position="209"/>
        <end position="231"/>
    </location>
</feature>
<dbReference type="Pfam" id="PF06439">
    <property type="entry name" value="3keto-disac_hyd"/>
    <property type="match status" value="2"/>
</dbReference>
<dbReference type="PROSITE" id="PS50006">
    <property type="entry name" value="FHA_DOMAIN"/>
    <property type="match status" value="1"/>
</dbReference>
<organism evidence="5 6">
    <name type="scientific">Granulicella mallensis (strain ATCC BAA-1857 / DSM 23137 / MP5ACTX8)</name>
    <dbReference type="NCBI Taxonomy" id="682795"/>
    <lineage>
        <taxon>Bacteria</taxon>
        <taxon>Pseudomonadati</taxon>
        <taxon>Acidobacteriota</taxon>
        <taxon>Terriglobia</taxon>
        <taxon>Terriglobales</taxon>
        <taxon>Acidobacteriaceae</taxon>
        <taxon>Granulicella</taxon>
    </lineage>
</organism>
<evidence type="ECO:0000259" key="4">
    <source>
        <dbReference type="PROSITE" id="PS50006"/>
    </source>
</evidence>
<feature type="compositionally biased region" description="Pro residues" evidence="1">
    <location>
        <begin position="389"/>
        <end position="403"/>
    </location>
</feature>
<dbReference type="STRING" id="682795.AciX8_1954"/>
<feature type="chain" id="PRO_5003511981" evidence="3">
    <location>
        <begin position="22"/>
        <end position="701"/>
    </location>
</feature>
<name>G8NSU2_GRAMM</name>
<dbReference type="InterPro" id="IPR010496">
    <property type="entry name" value="AL/BT2_dom"/>
</dbReference>
<keyword evidence="3" id="KW-0732">Signal</keyword>
<dbReference type="SUPFAM" id="SSF49879">
    <property type="entry name" value="SMAD/FHA domain"/>
    <property type="match status" value="1"/>
</dbReference>
<evidence type="ECO:0000313" key="6">
    <source>
        <dbReference type="Proteomes" id="UP000007113"/>
    </source>
</evidence>
<feature type="signal peptide" evidence="3">
    <location>
        <begin position="1"/>
        <end position="21"/>
    </location>
</feature>
<dbReference type="InterPro" id="IPR000253">
    <property type="entry name" value="FHA_dom"/>
</dbReference>
<dbReference type="HOGENOM" id="CLU_393178_0_0_0"/>
<keyword evidence="6" id="KW-1185">Reference proteome</keyword>
<keyword evidence="2" id="KW-0472">Membrane</keyword>
<sequence length="701" mass="75527" precursor="true">MRKLKWFSGALLVLASTPALWSAGRDQDPASGWIRLFNGTDRFGWVAPAGNWKITDSALVADGTSASRIYSDLPFADFILRFDARITGGPADVVVRLDPESKPAQPGIHIGLTDGSLEGQHGNASLTAGAQSWRQFEIRAEGDQLSATINGMPVAAETDGKSRIGAIQFEVPKGSRLEVRSVWLKPISLNNLYNGTNLDGWRAVNPKEPEKKSGGVHLPNPFGKSKPPKVAHWSGDGAIRGTGGEGQLETVQTFQDFLLQMSAKVTGSQHGGIALAELLSRGSAGQYASGYAVDLALSGAEKAVAPGSLLSPEKVRMPGTVADGVHPFTVINRGRRFAMWVDGHEVMDDYDSRAEGTYHATAGPLSILVGNEHASVELTGVFAATLPQGPQPAPAPTASPAPAPVAAVTPQQTATAATTVPAFNLPPMPGQSPEDKARAEQVRTLTVQALETQSPEEAVRINKQILTLDPSDMPAQQRLDKAQARLDTQSEIQEHVLQLRLDSNSKLEQNVERRDALMQQVQDALLHGKTNEARDRLNDAERLGAKGPEVDHLNGIIHQRIRNRILLWSCLGTAAVLALIAGVMAARRRRQVVVGYLLALDGVEKGRRYLLNQEVTHVGGVAMDTGKKNEVVVRDPDRLVSRFHLEVHKRKNLYYVIDLDSSNGTYLNGRRLPAGAATRLRSGDRLALANAVSFTLQLSKS</sequence>
<dbReference type="GO" id="GO:0016787">
    <property type="term" value="F:hydrolase activity"/>
    <property type="evidence" value="ECO:0007669"/>
    <property type="project" value="InterPro"/>
</dbReference>
<dbReference type="PANTHER" id="PTHR23308">
    <property type="entry name" value="NUCLEAR INHIBITOR OF PROTEIN PHOSPHATASE-1"/>
    <property type="match status" value="1"/>
</dbReference>
<keyword evidence="2" id="KW-1133">Transmembrane helix</keyword>
<dbReference type="Gene3D" id="2.60.120.560">
    <property type="entry name" value="Exo-inulinase, domain 1"/>
    <property type="match status" value="2"/>
</dbReference>
<evidence type="ECO:0000256" key="2">
    <source>
        <dbReference type="SAM" id="Phobius"/>
    </source>
</evidence>
<dbReference type="Proteomes" id="UP000007113">
    <property type="component" value="Chromosome"/>
</dbReference>
<dbReference type="eggNOG" id="COG1716">
    <property type="taxonomic scope" value="Bacteria"/>
</dbReference>
<dbReference type="CDD" id="cd00060">
    <property type="entry name" value="FHA"/>
    <property type="match status" value="1"/>
</dbReference>
<evidence type="ECO:0000256" key="1">
    <source>
        <dbReference type="SAM" id="MobiDB-lite"/>
    </source>
</evidence>
<dbReference type="Pfam" id="PF00498">
    <property type="entry name" value="FHA"/>
    <property type="match status" value="1"/>
</dbReference>
<dbReference type="KEGG" id="gma:AciX8_1954"/>